<dbReference type="GO" id="GO:0006355">
    <property type="term" value="P:regulation of DNA-templated transcription"/>
    <property type="evidence" value="ECO:0007669"/>
    <property type="project" value="TreeGrafter"/>
</dbReference>
<protein>
    <recommendedName>
        <fullName evidence="3">Basonuclin 2</fullName>
    </recommendedName>
</protein>
<dbReference type="PANTHER" id="PTHR15021">
    <property type="entry name" value="DISCONNECTED-RELATED"/>
    <property type="match status" value="1"/>
</dbReference>
<organism evidence="1 2">
    <name type="scientific">Sinocyclocheilus rhinocerous</name>
    <dbReference type="NCBI Taxonomy" id="307959"/>
    <lineage>
        <taxon>Eukaryota</taxon>
        <taxon>Metazoa</taxon>
        <taxon>Chordata</taxon>
        <taxon>Craniata</taxon>
        <taxon>Vertebrata</taxon>
        <taxon>Euteleostomi</taxon>
        <taxon>Actinopterygii</taxon>
        <taxon>Neopterygii</taxon>
        <taxon>Teleostei</taxon>
        <taxon>Ostariophysi</taxon>
        <taxon>Cypriniformes</taxon>
        <taxon>Cyprinidae</taxon>
        <taxon>Cyprininae</taxon>
        <taxon>Sinocyclocheilus</taxon>
    </lineage>
</organism>
<accession>A0A673FJJ6</accession>
<evidence type="ECO:0008006" key="3">
    <source>
        <dbReference type="Google" id="ProtNLM"/>
    </source>
</evidence>
<sequence length="182" mass="20708">MAIRCTLVNCTCECFQPGKIHLRTCDQCKHGWVAHALDKLSTQHLYHPTQVEIVQSNVVFDISSLMLYGTQAVPVRLKILLDRLFSVLKQEEVLHILHGLGWTLRDYVRGYILQEMASVSKSLPLPHFFSHHLTGRNCGRLQFFTVLQSFVVCAMSVCVSHCFPPDGLSENSPDIKYDMAKY</sequence>
<name>A0A673FJJ6_9TELE</name>
<dbReference type="Proteomes" id="UP000472270">
    <property type="component" value="Unassembled WGS sequence"/>
</dbReference>
<evidence type="ECO:0000313" key="1">
    <source>
        <dbReference type="Ensembl" id="ENSSRHP00000002732.1"/>
    </source>
</evidence>
<keyword evidence="2" id="KW-1185">Reference proteome</keyword>
<proteinExistence type="predicted"/>
<reference evidence="1" key="2">
    <citation type="submission" date="2025-09" db="UniProtKB">
        <authorList>
            <consortium name="Ensembl"/>
        </authorList>
    </citation>
    <scope>IDENTIFICATION</scope>
</reference>
<evidence type="ECO:0000313" key="2">
    <source>
        <dbReference type="Proteomes" id="UP000472270"/>
    </source>
</evidence>
<dbReference type="PANTHER" id="PTHR15021:SF2">
    <property type="entry name" value="ZINC FINGER PROTEIN BASONUCLIN-2"/>
    <property type="match status" value="1"/>
</dbReference>
<reference evidence="1" key="1">
    <citation type="submission" date="2025-08" db="UniProtKB">
        <authorList>
            <consortium name="Ensembl"/>
        </authorList>
    </citation>
    <scope>IDENTIFICATION</scope>
</reference>
<dbReference type="AlphaFoldDB" id="A0A673FJJ6"/>
<dbReference type="GO" id="GO:0005634">
    <property type="term" value="C:nucleus"/>
    <property type="evidence" value="ECO:0007669"/>
    <property type="project" value="TreeGrafter"/>
</dbReference>
<dbReference type="Ensembl" id="ENSSRHT00000002839.1">
    <property type="protein sequence ID" value="ENSSRHP00000002732.1"/>
    <property type="gene ID" value="ENSSRHG00000001911.1"/>
</dbReference>
<dbReference type="InterPro" id="IPR040436">
    <property type="entry name" value="Disconnected-like"/>
</dbReference>